<evidence type="ECO:0000256" key="3">
    <source>
        <dbReference type="ARBA" id="ARBA00022723"/>
    </source>
</evidence>
<dbReference type="InterPro" id="IPR044304">
    <property type="entry name" value="NUBPL-like"/>
</dbReference>
<dbReference type="CDD" id="cd02037">
    <property type="entry name" value="Mrp_NBP35"/>
    <property type="match status" value="1"/>
</dbReference>
<comment type="subunit">
    <text evidence="9">Homodimer.</text>
</comment>
<evidence type="ECO:0000259" key="10">
    <source>
        <dbReference type="Pfam" id="PF01883"/>
    </source>
</evidence>
<feature type="domain" description="MIP18 family-like" evidence="10">
    <location>
        <begin position="7"/>
        <end position="74"/>
    </location>
</feature>
<evidence type="ECO:0000313" key="12">
    <source>
        <dbReference type="Proteomes" id="UP000293036"/>
    </source>
</evidence>
<evidence type="ECO:0000313" key="11">
    <source>
        <dbReference type="EMBL" id="TBW22134.1"/>
    </source>
</evidence>
<keyword evidence="12" id="KW-1185">Reference proteome</keyword>
<dbReference type="AlphaFoldDB" id="A0A4Q9V0I0"/>
<dbReference type="OrthoDB" id="9809679at2"/>
<dbReference type="InterPro" id="IPR027417">
    <property type="entry name" value="P-loop_NTPase"/>
</dbReference>
<keyword evidence="7 9" id="KW-0408">Iron</keyword>
<dbReference type="SUPFAM" id="SSF52540">
    <property type="entry name" value="P-loop containing nucleoside triphosphate hydrolases"/>
    <property type="match status" value="1"/>
</dbReference>
<dbReference type="Gene3D" id="3.30.300.130">
    <property type="entry name" value="Fe-S cluster assembly (FSCA)"/>
    <property type="match status" value="1"/>
</dbReference>
<organism evidence="11 12">
    <name type="scientific">Arcanobacterium bovis</name>
    <dbReference type="NCBI Taxonomy" id="2529275"/>
    <lineage>
        <taxon>Bacteria</taxon>
        <taxon>Bacillati</taxon>
        <taxon>Actinomycetota</taxon>
        <taxon>Actinomycetes</taxon>
        <taxon>Actinomycetales</taxon>
        <taxon>Actinomycetaceae</taxon>
        <taxon>Arcanobacterium</taxon>
    </lineage>
</organism>
<dbReference type="InterPro" id="IPR002744">
    <property type="entry name" value="MIP18-like"/>
</dbReference>
<dbReference type="GO" id="GO:0005524">
    <property type="term" value="F:ATP binding"/>
    <property type="evidence" value="ECO:0007669"/>
    <property type="project" value="UniProtKB-UniRule"/>
</dbReference>
<reference evidence="11 12" key="1">
    <citation type="submission" date="2019-02" db="EMBL/GenBank/DDBJ databases">
        <title>Arcanobacterium bovis sp. nov., isolated from the milk of a cow with mastitis.</title>
        <authorList>
            <person name="Sammra O."/>
            <person name="Foster G."/>
            <person name="Hassan A."/>
            <person name="Alssahen M."/>
            <person name="Laemmler C."/>
            <person name="Borowiak M."/>
            <person name="Malorny B."/>
            <person name="Abdulmawjood A."/>
        </authorList>
    </citation>
    <scope>NUCLEOTIDE SEQUENCE [LARGE SCALE GENOMIC DNA]</scope>
    <source>
        <strain evidence="11 12">C605018/01/1</strain>
    </source>
</reference>
<keyword evidence="5 9" id="KW-0378">Hydrolase</keyword>
<dbReference type="Proteomes" id="UP000293036">
    <property type="component" value="Unassembled WGS sequence"/>
</dbReference>
<comment type="similarity">
    <text evidence="1">In the N-terminal section; belongs to the MIP18 family.</text>
</comment>
<dbReference type="InterPro" id="IPR019591">
    <property type="entry name" value="Mrp/NBP35_ATP-bd"/>
</dbReference>
<dbReference type="GO" id="GO:0140663">
    <property type="term" value="F:ATP-dependent FeS chaperone activity"/>
    <property type="evidence" value="ECO:0007669"/>
    <property type="project" value="InterPro"/>
</dbReference>
<evidence type="ECO:0000256" key="9">
    <source>
        <dbReference type="HAMAP-Rule" id="MF_02040"/>
    </source>
</evidence>
<dbReference type="PANTHER" id="PTHR42961:SF2">
    <property type="entry name" value="IRON-SULFUR PROTEIN NUBPL"/>
    <property type="match status" value="1"/>
</dbReference>
<evidence type="ECO:0000256" key="2">
    <source>
        <dbReference type="ARBA" id="ARBA00008205"/>
    </source>
</evidence>
<evidence type="ECO:0000256" key="6">
    <source>
        <dbReference type="ARBA" id="ARBA00022840"/>
    </source>
</evidence>
<dbReference type="PANTHER" id="PTHR42961">
    <property type="entry name" value="IRON-SULFUR PROTEIN NUBPL"/>
    <property type="match status" value="1"/>
</dbReference>
<feature type="binding site" evidence="9">
    <location>
        <begin position="121"/>
        <end position="128"/>
    </location>
    <ligand>
        <name>ATP</name>
        <dbReference type="ChEBI" id="CHEBI:30616"/>
    </ligand>
</feature>
<dbReference type="Gene3D" id="3.40.50.300">
    <property type="entry name" value="P-loop containing nucleotide triphosphate hydrolases"/>
    <property type="match status" value="1"/>
</dbReference>
<keyword evidence="8 9" id="KW-0411">Iron-sulfur</keyword>
<keyword evidence="3 9" id="KW-0479">Metal-binding</keyword>
<gene>
    <name evidence="11" type="ORF">EZJ44_04725</name>
</gene>
<accession>A0A4Q9V0I0</accession>
<keyword evidence="4 9" id="KW-0547">Nucleotide-binding</keyword>
<evidence type="ECO:0000256" key="8">
    <source>
        <dbReference type="ARBA" id="ARBA00023014"/>
    </source>
</evidence>
<dbReference type="SUPFAM" id="SSF117916">
    <property type="entry name" value="Fe-S cluster assembly (FSCA) domain-like"/>
    <property type="match status" value="1"/>
</dbReference>
<dbReference type="EMBL" id="SJDT01000003">
    <property type="protein sequence ID" value="TBW22134.1"/>
    <property type="molecule type" value="Genomic_DNA"/>
</dbReference>
<dbReference type="Pfam" id="PF10609">
    <property type="entry name" value="ParA"/>
    <property type="match status" value="1"/>
</dbReference>
<comment type="function">
    <text evidence="9">Binds and transfers iron-sulfur (Fe-S) clusters to target apoproteins. Can hydrolyze ATP.</text>
</comment>
<comment type="similarity">
    <text evidence="2">In the C-terminal section; belongs to the Mrp/NBP35 ATP-binding proteins family.</text>
</comment>
<dbReference type="HAMAP" id="MF_02040">
    <property type="entry name" value="Mrp_NBP35"/>
    <property type="match status" value="1"/>
</dbReference>
<comment type="similarity">
    <text evidence="9">Belongs to the Mrp/NBP35 ATP-binding proteins family.</text>
</comment>
<keyword evidence="6 9" id="KW-0067">ATP-binding</keyword>
<evidence type="ECO:0000256" key="7">
    <source>
        <dbReference type="ARBA" id="ARBA00023004"/>
    </source>
</evidence>
<name>A0A4Q9V0I0_9ACTO</name>
<dbReference type="InterPro" id="IPR034904">
    <property type="entry name" value="FSCA_dom_sf"/>
</dbReference>
<evidence type="ECO:0000256" key="4">
    <source>
        <dbReference type="ARBA" id="ARBA00022741"/>
    </source>
</evidence>
<dbReference type="GO" id="GO:0016226">
    <property type="term" value="P:iron-sulfur cluster assembly"/>
    <property type="evidence" value="ECO:0007669"/>
    <property type="project" value="InterPro"/>
</dbReference>
<protein>
    <recommendedName>
        <fullName evidence="9">Iron-sulfur cluster carrier protein</fullName>
    </recommendedName>
</protein>
<dbReference type="FunFam" id="3.40.50.300:FF:000304">
    <property type="entry name" value="Iron-sulfur cluster carrier protein"/>
    <property type="match status" value="1"/>
</dbReference>
<sequence length="375" mass="39158">MTLPSVENITAELAKVIDPEIRRPITELGMVRSVEVHDTGKVTVHIDLTTAGCPLRDTIAADVKKVLGELDGVIGTNVVMGVMDEEQKAKLRETLRGGAPERVIPFAQPGNLTRVYAISSGKGGVGKSSMTVNLATAMAASGLKVGIVDADIYGFSIPQMMGVTTPPQVIDKMIIPPVAHGVKVISIGMFLQDNSPVVWRGPMLHRALEQFFGDVFWGDLDALLIDLPPGTGDIAISVAQLIPGAEIVVVTTPQSAAAEVAERAGVMASQTEQRVVGVIENMSYLAMPDGSRMEIFGAGGGDAVAQQLTNTLGYDVPVIATVPLEQPLREGGDAGVPLAIQEGESTAQTAIREAAASLAKRARGLSGRSLGVSPA</sequence>
<evidence type="ECO:0000256" key="1">
    <source>
        <dbReference type="ARBA" id="ARBA00007352"/>
    </source>
</evidence>
<dbReference type="RefSeq" id="WP_131280739.1">
    <property type="nucleotide sequence ID" value="NZ_JBHSLR010000009.1"/>
</dbReference>
<dbReference type="GO" id="GO:0016887">
    <property type="term" value="F:ATP hydrolysis activity"/>
    <property type="evidence" value="ECO:0007669"/>
    <property type="project" value="UniProtKB-UniRule"/>
</dbReference>
<dbReference type="GO" id="GO:0051539">
    <property type="term" value="F:4 iron, 4 sulfur cluster binding"/>
    <property type="evidence" value="ECO:0007669"/>
    <property type="project" value="TreeGrafter"/>
</dbReference>
<dbReference type="Pfam" id="PF01883">
    <property type="entry name" value="FeS_assembly_P"/>
    <property type="match status" value="1"/>
</dbReference>
<proteinExistence type="inferred from homology"/>
<comment type="caution">
    <text evidence="11">The sequence shown here is derived from an EMBL/GenBank/DDBJ whole genome shotgun (WGS) entry which is preliminary data.</text>
</comment>
<dbReference type="InterPro" id="IPR033756">
    <property type="entry name" value="YlxH/NBP35"/>
</dbReference>
<dbReference type="GO" id="GO:0046872">
    <property type="term" value="F:metal ion binding"/>
    <property type="evidence" value="ECO:0007669"/>
    <property type="project" value="UniProtKB-KW"/>
</dbReference>
<evidence type="ECO:0000256" key="5">
    <source>
        <dbReference type="ARBA" id="ARBA00022801"/>
    </source>
</evidence>